<sequence>MTFLFRLEEIQGGERAGKGRRQRGSDWGLLSLFSFRAGRRLTSNLGGSKCRDPLLSLPGLFSSLCLAQVSLFLFLPAEEAPSRGSDNNFFFVGSRNRPRLTSSCLQARSTTAGQMSRLPGRGGGHQQEQDQGAARFVLMGGTEGGLGGLLCPPILSPNSRPMQRPAASPGHT</sequence>
<dbReference type="EMBL" id="KZ679139">
    <property type="protein sequence ID" value="PTB73182.1"/>
    <property type="molecule type" value="Genomic_DNA"/>
</dbReference>
<reference evidence="1 2" key="1">
    <citation type="submission" date="2016-07" db="EMBL/GenBank/DDBJ databases">
        <title>Multiple horizontal gene transfer events from other fungi enriched the ability of initially mycotrophic Trichoderma (Ascomycota) to feed on dead plant biomass.</title>
        <authorList>
            <consortium name="DOE Joint Genome Institute"/>
            <person name="Aerts A."/>
            <person name="Atanasova L."/>
            <person name="Chenthamara K."/>
            <person name="Zhang J."/>
            <person name="Grujic M."/>
            <person name="Henrissat B."/>
            <person name="Kuo A."/>
            <person name="Salamov A."/>
            <person name="Lipzen A."/>
            <person name="Labutti K."/>
            <person name="Barry K."/>
            <person name="Miao Y."/>
            <person name="Rahimi M.J."/>
            <person name="Shen Q."/>
            <person name="Grigoriev I.V."/>
            <person name="Kubicek C.P."/>
            <person name="Druzhinina I.S."/>
        </authorList>
    </citation>
    <scope>NUCLEOTIDE SEQUENCE [LARGE SCALE GENOMIC DNA]</scope>
    <source>
        <strain evidence="1 2">ATCC 18648</strain>
    </source>
</reference>
<evidence type="ECO:0000313" key="2">
    <source>
        <dbReference type="Proteomes" id="UP000240760"/>
    </source>
</evidence>
<proteinExistence type="predicted"/>
<protein>
    <submittedName>
        <fullName evidence="1">Uncharacterized protein</fullName>
    </submittedName>
</protein>
<dbReference type="Proteomes" id="UP000240760">
    <property type="component" value="Unassembled WGS sequence"/>
</dbReference>
<gene>
    <name evidence="1" type="ORF">M440DRAFT_143548</name>
</gene>
<evidence type="ECO:0000313" key="1">
    <source>
        <dbReference type="EMBL" id="PTB73182.1"/>
    </source>
</evidence>
<accession>A0A2T4BV54</accession>
<keyword evidence="2" id="KW-1185">Reference proteome</keyword>
<dbReference type="AlphaFoldDB" id="A0A2T4BV54"/>
<organism evidence="1 2">
    <name type="scientific">Trichoderma longibrachiatum ATCC 18648</name>
    <dbReference type="NCBI Taxonomy" id="983965"/>
    <lineage>
        <taxon>Eukaryota</taxon>
        <taxon>Fungi</taxon>
        <taxon>Dikarya</taxon>
        <taxon>Ascomycota</taxon>
        <taxon>Pezizomycotina</taxon>
        <taxon>Sordariomycetes</taxon>
        <taxon>Hypocreomycetidae</taxon>
        <taxon>Hypocreales</taxon>
        <taxon>Hypocreaceae</taxon>
        <taxon>Trichoderma</taxon>
    </lineage>
</organism>
<name>A0A2T4BV54_TRILO</name>